<dbReference type="PANTHER" id="PTHR38109:SF1">
    <property type="entry name" value="PROTEIN YCGL"/>
    <property type="match status" value="1"/>
</dbReference>
<dbReference type="RefSeq" id="WP_033093193.1">
    <property type="nucleotide sequence ID" value="NZ_JQED01000015.1"/>
</dbReference>
<dbReference type="AlphaFoldDB" id="A0A099KSV0"/>
<gene>
    <name evidence="3" type="ORF">ND2E_2408</name>
</gene>
<dbReference type="PATRIC" id="fig|28229.4.peg.1440"/>
<dbReference type="InterPro" id="IPR027354">
    <property type="entry name" value="YcgL_dom"/>
</dbReference>
<evidence type="ECO:0000256" key="1">
    <source>
        <dbReference type="HAMAP-Rule" id="MF_01866"/>
    </source>
</evidence>
<evidence type="ECO:0000259" key="2">
    <source>
        <dbReference type="PROSITE" id="PS51648"/>
    </source>
</evidence>
<organism evidence="3 4">
    <name type="scientific">Colwellia psychrerythraea</name>
    <name type="common">Vibrio psychroerythus</name>
    <dbReference type="NCBI Taxonomy" id="28229"/>
    <lineage>
        <taxon>Bacteria</taxon>
        <taxon>Pseudomonadati</taxon>
        <taxon>Pseudomonadota</taxon>
        <taxon>Gammaproteobacteria</taxon>
        <taxon>Alteromonadales</taxon>
        <taxon>Colwelliaceae</taxon>
        <taxon>Colwellia</taxon>
    </lineage>
</organism>
<sequence length="97" mass="10949">MLCTIYKSTRKAQTYLFVNKRDDFSSVPEALMKTFGTPNLVTIINLDTKDKLAMADLEKVKSSLNEQGFYLQLPPPQEDLLKEHKAAMLAKKGQGEL</sequence>
<dbReference type="HAMAP" id="MF_01866">
    <property type="entry name" value="UPF0745"/>
    <property type="match status" value="1"/>
</dbReference>
<feature type="domain" description="YcgL" evidence="2">
    <location>
        <begin position="1"/>
        <end position="85"/>
    </location>
</feature>
<dbReference type="Proteomes" id="UP000029843">
    <property type="component" value="Unassembled WGS sequence"/>
</dbReference>
<dbReference type="PROSITE" id="PS51648">
    <property type="entry name" value="YCGL"/>
    <property type="match status" value="1"/>
</dbReference>
<dbReference type="Gene3D" id="3.10.510.20">
    <property type="entry name" value="YcgL domain"/>
    <property type="match status" value="1"/>
</dbReference>
<proteinExistence type="inferred from homology"/>
<reference evidence="3 4" key="1">
    <citation type="submission" date="2014-08" db="EMBL/GenBank/DDBJ databases">
        <title>Genomic and Phenotypic Diversity of Colwellia psychrerythraea strains from Disparate Marine Basins.</title>
        <authorList>
            <person name="Techtmann S.M."/>
            <person name="Stelling S.C."/>
            <person name="Utturkar S.M."/>
            <person name="Alshibli N."/>
            <person name="Harris A."/>
            <person name="Brown S.D."/>
            <person name="Hazen T.C."/>
        </authorList>
    </citation>
    <scope>NUCLEOTIDE SEQUENCE [LARGE SCALE GENOMIC DNA]</scope>
    <source>
        <strain evidence="3 4">ND2E</strain>
    </source>
</reference>
<dbReference type="OrthoDB" id="7062382at2"/>
<dbReference type="InterPro" id="IPR038068">
    <property type="entry name" value="YcgL-like_sf"/>
</dbReference>
<evidence type="ECO:0000313" key="4">
    <source>
        <dbReference type="Proteomes" id="UP000029843"/>
    </source>
</evidence>
<dbReference type="SUPFAM" id="SSF160191">
    <property type="entry name" value="YcgL-like"/>
    <property type="match status" value="1"/>
</dbReference>
<dbReference type="Pfam" id="PF05166">
    <property type="entry name" value="YcgL"/>
    <property type="match status" value="1"/>
</dbReference>
<dbReference type="EMBL" id="JQED01000015">
    <property type="protein sequence ID" value="KGJ92942.1"/>
    <property type="molecule type" value="Genomic_DNA"/>
</dbReference>
<protein>
    <recommendedName>
        <fullName evidence="1">YcgL domain-containing protein ND2E_2408</fullName>
    </recommendedName>
</protein>
<accession>A0A099KSV0</accession>
<evidence type="ECO:0000313" key="3">
    <source>
        <dbReference type="EMBL" id="KGJ92942.1"/>
    </source>
</evidence>
<comment type="caution">
    <text evidence="3">The sequence shown here is derived from an EMBL/GenBank/DDBJ whole genome shotgun (WGS) entry which is preliminary data.</text>
</comment>
<dbReference type="PANTHER" id="PTHR38109">
    <property type="entry name" value="PROTEIN YCGL"/>
    <property type="match status" value="1"/>
</dbReference>
<name>A0A099KSV0_COLPS</name>